<keyword evidence="1" id="KW-1133">Transmembrane helix</keyword>
<reference evidence="2 3" key="1">
    <citation type="submission" date="2018-04" db="EMBL/GenBank/DDBJ databases">
        <title>WGS assembly of Panicum hallii var. hallii HAL2.</title>
        <authorList>
            <person name="Lovell J."/>
            <person name="Jenkins J."/>
            <person name="Lowry D."/>
            <person name="Mamidi S."/>
            <person name="Sreedasyam A."/>
            <person name="Weng X."/>
            <person name="Barry K."/>
            <person name="Bonette J."/>
            <person name="Campitelli B."/>
            <person name="Daum C."/>
            <person name="Gordon S."/>
            <person name="Gould B."/>
            <person name="Lipzen A."/>
            <person name="MacQueen A."/>
            <person name="Palacio-Mejia J."/>
            <person name="Plott C."/>
            <person name="Shakirov E."/>
            <person name="Shu S."/>
            <person name="Yoshinaga Y."/>
            <person name="Zane M."/>
            <person name="Rokhsar D."/>
            <person name="Grimwood J."/>
            <person name="Schmutz J."/>
            <person name="Juenger T."/>
        </authorList>
    </citation>
    <scope>NUCLEOTIDE SEQUENCE [LARGE SCALE GENOMIC DNA]</scope>
    <source>
        <strain evidence="3">cv. HAL2</strain>
    </source>
</reference>
<protein>
    <submittedName>
        <fullName evidence="2">Uncharacterized protein</fullName>
    </submittedName>
</protein>
<keyword evidence="3" id="KW-1185">Reference proteome</keyword>
<keyword evidence="1" id="KW-0472">Membrane</keyword>
<evidence type="ECO:0000256" key="1">
    <source>
        <dbReference type="SAM" id="Phobius"/>
    </source>
</evidence>
<feature type="transmembrane region" description="Helical" evidence="1">
    <location>
        <begin position="103"/>
        <end position="122"/>
    </location>
</feature>
<feature type="transmembrane region" description="Helical" evidence="1">
    <location>
        <begin position="128"/>
        <end position="151"/>
    </location>
</feature>
<keyword evidence="1" id="KW-0812">Transmembrane</keyword>
<evidence type="ECO:0000313" key="2">
    <source>
        <dbReference type="EMBL" id="PUZ75812.1"/>
    </source>
</evidence>
<gene>
    <name evidence="2" type="ORF">GQ55_1G237300</name>
</gene>
<proteinExistence type="predicted"/>
<evidence type="ECO:0000313" key="3">
    <source>
        <dbReference type="Proteomes" id="UP000244336"/>
    </source>
</evidence>
<name>A0A2T7F6V8_9POAL</name>
<organism evidence="2 3">
    <name type="scientific">Panicum hallii var. hallii</name>
    <dbReference type="NCBI Taxonomy" id="1504633"/>
    <lineage>
        <taxon>Eukaryota</taxon>
        <taxon>Viridiplantae</taxon>
        <taxon>Streptophyta</taxon>
        <taxon>Embryophyta</taxon>
        <taxon>Tracheophyta</taxon>
        <taxon>Spermatophyta</taxon>
        <taxon>Magnoliopsida</taxon>
        <taxon>Liliopsida</taxon>
        <taxon>Poales</taxon>
        <taxon>Poaceae</taxon>
        <taxon>PACMAD clade</taxon>
        <taxon>Panicoideae</taxon>
        <taxon>Panicodae</taxon>
        <taxon>Paniceae</taxon>
        <taxon>Panicinae</taxon>
        <taxon>Panicum</taxon>
        <taxon>Panicum sect. Panicum</taxon>
    </lineage>
</organism>
<dbReference type="EMBL" id="CM009749">
    <property type="protein sequence ID" value="PUZ75812.1"/>
    <property type="molecule type" value="Genomic_DNA"/>
</dbReference>
<accession>A0A2T7F6V8</accession>
<sequence>MAEMALRIGMAGEHWRCRAQAWGSRLRLLGVSGGMSWSWGRYQFCSFSERSDEISENLPLLSRSIIASTTKSSNDNRTLPASDANRSSRQQQRVSFRCFYSKWFFFLFFCQGCLLGVPINYLDHCQRPILYVQFLLMLVCDESSSVVMLLLSRLGTCHFFF</sequence>
<dbReference type="Proteomes" id="UP000244336">
    <property type="component" value="Chromosome 1"/>
</dbReference>
<dbReference type="Gramene" id="PUZ75812">
    <property type="protein sequence ID" value="PUZ75812"/>
    <property type="gene ID" value="GQ55_1G237300"/>
</dbReference>
<dbReference type="AlphaFoldDB" id="A0A2T7F6V8"/>